<protein>
    <recommendedName>
        <fullName evidence="2">YjbH domain-containing protein</fullName>
    </recommendedName>
</protein>
<gene>
    <name evidence="1" type="ORF">METZ01_LOCUS154753</name>
</gene>
<evidence type="ECO:0008006" key="2">
    <source>
        <dbReference type="Google" id="ProtNLM"/>
    </source>
</evidence>
<proteinExistence type="predicted"/>
<organism evidence="1">
    <name type="scientific">marine metagenome</name>
    <dbReference type="NCBI Taxonomy" id="408172"/>
    <lineage>
        <taxon>unclassified sequences</taxon>
        <taxon>metagenomes</taxon>
        <taxon>ecological metagenomes</taxon>
    </lineage>
</organism>
<dbReference type="EMBL" id="UINC01025741">
    <property type="protein sequence ID" value="SVB01899.1"/>
    <property type="molecule type" value="Genomic_DNA"/>
</dbReference>
<sequence>LNCFNDILSNVSTGDSGSNLQYGGGFSLGRFFSGEKVSIFGGVEYFTPVPNLSVKLEYDTSVYPEGMHVDYFDLTSRKIEIDSRISAGLNYRYRISERDNIDLGLGYVHGNTLYLSAAIHSNLNFSGTPGVYMKAEELNQPYLEPYSRLTPDWQKYLTDTIMWQMGNVGFVTHKVIFNGNELQAEISQSRFRKPIRAIDLAGRILANNSPTNIDKITVINIDMGIETLRATVPREILVNAVRNGALDEELVEFSTNNFLKPKATVTENDYLYPHFFWSIRPNLAGTLQHPEKFYFWELEAIAEGTVSIKKGLYLNAEYGMPIYGNYNRGYTYHWPDGELHHVRQNRRLYITEGKSGLRKFVLDYLTDLHPNVKSKITAGYMEMMFGGVGGEVIYMPDHKQWALGFNAYWLKQRDFDQKLGFQDFETVTGTLSYYHDLPFYDMRFKIDAGRFLAKDVGVHIDISRRFDTGARVGAIVAITDCDADCVGEGSFNKWIYFELPMDLWLSGSSTRKTSNFAWTPLTKDAGQKVEAGFLYGLMIDAKDEVDSLRRTPWSVKKILSGFGTSSKEKI</sequence>
<feature type="non-terminal residue" evidence="1">
    <location>
        <position position="1"/>
    </location>
</feature>
<accession>A0A382AKI7</accession>
<dbReference type="AlphaFoldDB" id="A0A382AKI7"/>
<dbReference type="Pfam" id="PF06082">
    <property type="entry name" value="YjbH"/>
    <property type="match status" value="1"/>
</dbReference>
<reference evidence="1" key="1">
    <citation type="submission" date="2018-05" db="EMBL/GenBank/DDBJ databases">
        <authorList>
            <person name="Lanie J.A."/>
            <person name="Ng W.-L."/>
            <person name="Kazmierczak K.M."/>
            <person name="Andrzejewski T.M."/>
            <person name="Davidsen T.M."/>
            <person name="Wayne K.J."/>
            <person name="Tettelin H."/>
            <person name="Glass J.I."/>
            <person name="Rusch D."/>
            <person name="Podicherti R."/>
            <person name="Tsui H.-C.T."/>
            <person name="Winkler M.E."/>
        </authorList>
    </citation>
    <scope>NUCLEOTIDE SEQUENCE</scope>
</reference>
<name>A0A382AKI7_9ZZZZ</name>
<evidence type="ECO:0000313" key="1">
    <source>
        <dbReference type="EMBL" id="SVB01899.1"/>
    </source>
</evidence>
<dbReference type="InterPro" id="IPR010344">
    <property type="entry name" value="YbjH"/>
</dbReference>